<feature type="signal peptide" evidence="7">
    <location>
        <begin position="1"/>
        <end position="17"/>
    </location>
</feature>
<evidence type="ECO:0000256" key="3">
    <source>
        <dbReference type="ARBA" id="ARBA00022989"/>
    </source>
</evidence>
<dbReference type="EMBL" id="LNIX01000017">
    <property type="protein sequence ID" value="OXA45779.1"/>
    <property type="molecule type" value="Genomic_DNA"/>
</dbReference>
<dbReference type="GO" id="GO:0005385">
    <property type="term" value="F:zinc ion transmembrane transporter activity"/>
    <property type="evidence" value="ECO:0007669"/>
    <property type="project" value="TreeGrafter"/>
</dbReference>
<evidence type="ECO:0000313" key="9">
    <source>
        <dbReference type="Proteomes" id="UP000198287"/>
    </source>
</evidence>
<evidence type="ECO:0000256" key="6">
    <source>
        <dbReference type="SAM" id="Phobius"/>
    </source>
</evidence>
<dbReference type="AlphaFoldDB" id="A0A226DKQ9"/>
<evidence type="ECO:0000256" key="7">
    <source>
        <dbReference type="SAM" id="SignalP"/>
    </source>
</evidence>
<evidence type="ECO:0000256" key="1">
    <source>
        <dbReference type="ARBA" id="ARBA00004141"/>
    </source>
</evidence>
<name>A0A226DKQ9_FOLCA</name>
<proteinExistence type="inferred from homology"/>
<keyword evidence="4 6" id="KW-0472">Membrane</keyword>
<dbReference type="Pfam" id="PF02535">
    <property type="entry name" value="Zip"/>
    <property type="match status" value="1"/>
</dbReference>
<evidence type="ECO:0000256" key="5">
    <source>
        <dbReference type="ARBA" id="ARBA00038485"/>
    </source>
</evidence>
<comment type="similarity">
    <text evidence="5">Belongs to the ZIP transporter (TC 2.A.5) family. KE4/Catsup subfamily.</text>
</comment>
<gene>
    <name evidence="8" type="ORF">Fcan01_19503</name>
</gene>
<dbReference type="GO" id="GO:0006882">
    <property type="term" value="P:intracellular zinc ion homeostasis"/>
    <property type="evidence" value="ECO:0007669"/>
    <property type="project" value="TreeGrafter"/>
</dbReference>
<keyword evidence="7" id="KW-0732">Signal</keyword>
<dbReference type="Proteomes" id="UP000198287">
    <property type="component" value="Unassembled WGS sequence"/>
</dbReference>
<evidence type="ECO:0000313" key="8">
    <source>
        <dbReference type="EMBL" id="OXA45779.1"/>
    </source>
</evidence>
<organism evidence="8 9">
    <name type="scientific">Folsomia candida</name>
    <name type="common">Springtail</name>
    <dbReference type="NCBI Taxonomy" id="158441"/>
    <lineage>
        <taxon>Eukaryota</taxon>
        <taxon>Metazoa</taxon>
        <taxon>Ecdysozoa</taxon>
        <taxon>Arthropoda</taxon>
        <taxon>Hexapoda</taxon>
        <taxon>Collembola</taxon>
        <taxon>Entomobryomorpha</taxon>
        <taxon>Isotomoidea</taxon>
        <taxon>Isotomidae</taxon>
        <taxon>Proisotominae</taxon>
        <taxon>Folsomia</taxon>
    </lineage>
</organism>
<feature type="transmembrane region" description="Helical" evidence="6">
    <location>
        <begin position="181"/>
        <end position="198"/>
    </location>
</feature>
<keyword evidence="9" id="KW-1185">Reference proteome</keyword>
<dbReference type="PANTHER" id="PTHR16950">
    <property type="entry name" value="ZINC TRANSPORTER SLC39A7 HISTIDINE-RICH MEMBRANE PROTEIN KE4"/>
    <property type="match status" value="1"/>
</dbReference>
<dbReference type="STRING" id="158441.A0A226DKQ9"/>
<feature type="transmembrane region" description="Helical" evidence="6">
    <location>
        <begin position="140"/>
        <end position="161"/>
    </location>
</feature>
<sequence length="200" mass="21738">MLLGFWVLIGIISFVICEKLVVFANSEGGDDDDDAHVDVGVEEEENFETEINISDSSNNNVEKKIAGYLNLVANGFDNFTHGLAVAGSFVISFRIGILTTIAILLHEIPHEIADFAILLRAGFNPWNAAKAQLYTATIGLLGNLTWWILPFTSGCFINIALTNLLPDLVKEDDPKEAVKQFGGILLGIGVMALVSMFHEG</sequence>
<dbReference type="PANTHER" id="PTHR16950:SF16">
    <property type="entry name" value="ZINC TRANSPORTER ZIP13"/>
    <property type="match status" value="1"/>
</dbReference>
<dbReference type="OMA" id="NRHENDH"/>
<keyword evidence="3 6" id="KW-1133">Transmembrane helix</keyword>
<dbReference type="InterPro" id="IPR003689">
    <property type="entry name" value="ZIP"/>
</dbReference>
<evidence type="ECO:0000256" key="2">
    <source>
        <dbReference type="ARBA" id="ARBA00022692"/>
    </source>
</evidence>
<comment type="subcellular location">
    <subcellularLocation>
        <location evidence="1">Membrane</location>
        <topology evidence="1">Multi-pass membrane protein</topology>
    </subcellularLocation>
</comment>
<dbReference type="GO" id="GO:0016020">
    <property type="term" value="C:membrane"/>
    <property type="evidence" value="ECO:0007669"/>
    <property type="project" value="UniProtKB-SubCell"/>
</dbReference>
<protein>
    <submittedName>
        <fullName evidence="8">Zinc transporter ZIP13</fullName>
    </submittedName>
</protein>
<evidence type="ECO:0000256" key="4">
    <source>
        <dbReference type="ARBA" id="ARBA00023136"/>
    </source>
</evidence>
<feature type="transmembrane region" description="Helical" evidence="6">
    <location>
        <begin position="83"/>
        <end position="105"/>
    </location>
</feature>
<feature type="chain" id="PRO_5012240229" evidence="7">
    <location>
        <begin position="18"/>
        <end position="200"/>
    </location>
</feature>
<keyword evidence="2 6" id="KW-0812">Transmembrane</keyword>
<reference evidence="8 9" key="1">
    <citation type="submission" date="2015-12" db="EMBL/GenBank/DDBJ databases">
        <title>The genome of Folsomia candida.</title>
        <authorList>
            <person name="Faddeeva A."/>
            <person name="Derks M.F."/>
            <person name="Anvar Y."/>
            <person name="Smit S."/>
            <person name="Van Straalen N."/>
            <person name="Roelofs D."/>
        </authorList>
    </citation>
    <scope>NUCLEOTIDE SEQUENCE [LARGE SCALE GENOMIC DNA]</scope>
    <source>
        <strain evidence="8 9">VU population</strain>
        <tissue evidence="8">Whole body</tissue>
    </source>
</reference>
<comment type="caution">
    <text evidence="8">The sequence shown here is derived from an EMBL/GenBank/DDBJ whole genome shotgun (WGS) entry which is preliminary data.</text>
</comment>
<dbReference type="OrthoDB" id="200954at2759"/>
<accession>A0A226DKQ9</accession>